<accession>A0A0A0HVM4</accession>
<organism evidence="1 2">
    <name type="scientific">Paracoccidioides brasiliensis (strain Pb18)</name>
    <dbReference type="NCBI Taxonomy" id="502780"/>
    <lineage>
        <taxon>Eukaryota</taxon>
        <taxon>Fungi</taxon>
        <taxon>Dikarya</taxon>
        <taxon>Ascomycota</taxon>
        <taxon>Pezizomycotina</taxon>
        <taxon>Eurotiomycetes</taxon>
        <taxon>Eurotiomycetidae</taxon>
        <taxon>Onygenales</taxon>
        <taxon>Ajellomycetaceae</taxon>
        <taxon>Paracoccidioides</taxon>
    </lineage>
</organism>
<sequence length="57" mass="6230">MVPDSESALYDARDAILAAESHSEHPPPPEMHREKLLISVLLFRDSDISTGTSILGI</sequence>
<dbReference type="GeneID" id="22587135"/>
<dbReference type="Proteomes" id="UP000001628">
    <property type="component" value="Unassembled WGS sequence"/>
</dbReference>
<keyword evidence="2" id="KW-1185">Reference proteome</keyword>
<dbReference type="HOGENOM" id="CLU_2997063_0_0_1"/>
<reference evidence="1 2" key="1">
    <citation type="journal article" date="2011" name="PLoS Genet.">
        <title>Comparative genomic analysis of human fungal pathogens causing paracoccidioidomycosis.</title>
        <authorList>
            <person name="Desjardins C.A."/>
            <person name="Champion M.D."/>
            <person name="Holder J.W."/>
            <person name="Muszewska A."/>
            <person name="Goldberg J."/>
            <person name="Bailao A.M."/>
            <person name="Brigido M.M."/>
            <person name="Ferreira M.E."/>
            <person name="Garcia A.M."/>
            <person name="Grynberg M."/>
            <person name="Gujja S."/>
            <person name="Heiman D.I."/>
            <person name="Henn M.R."/>
            <person name="Kodira C.D."/>
            <person name="Leon-Narvaez H."/>
            <person name="Longo L.V."/>
            <person name="Ma L.J."/>
            <person name="Malavazi I."/>
            <person name="Matsuo A.L."/>
            <person name="Morais F.V."/>
            <person name="Pereira M."/>
            <person name="Rodriguez-Brito S."/>
            <person name="Sakthikumar S."/>
            <person name="Salem-Izacc S.M."/>
            <person name="Sykes S.M."/>
            <person name="Teixeira M.M."/>
            <person name="Vallejo M.C."/>
            <person name="Walter M.E."/>
            <person name="Yandava C."/>
            <person name="Young S."/>
            <person name="Zeng Q."/>
            <person name="Zucker J."/>
            <person name="Felipe M.S."/>
            <person name="Goldman G.H."/>
            <person name="Haas B.J."/>
            <person name="McEwen J.G."/>
            <person name="Nino-Vega G."/>
            <person name="Puccia R."/>
            <person name="San-Blas G."/>
            <person name="Soares C.M."/>
            <person name="Birren B.W."/>
            <person name="Cuomo C.A."/>
        </authorList>
    </citation>
    <scope>NUCLEOTIDE SEQUENCE [LARGE SCALE GENOMIC DNA]</scope>
    <source>
        <strain evidence="1 2">Pb18</strain>
    </source>
</reference>
<dbReference type="InParanoid" id="A0A0A0HVM4"/>
<proteinExistence type="predicted"/>
<name>A0A0A0HVM4_PARBD</name>
<evidence type="ECO:0000313" key="2">
    <source>
        <dbReference type="Proteomes" id="UP000001628"/>
    </source>
</evidence>
<dbReference type="KEGG" id="pbn:PADG_11238"/>
<dbReference type="AlphaFoldDB" id="A0A0A0HVM4"/>
<protein>
    <submittedName>
        <fullName evidence="1">Uncharacterized protein</fullName>
    </submittedName>
</protein>
<gene>
    <name evidence="1" type="ORF">PADG_11238</name>
</gene>
<dbReference type="RefSeq" id="XP_010757803.1">
    <property type="nucleotide sequence ID" value="XM_010759501.1"/>
</dbReference>
<evidence type="ECO:0000313" key="1">
    <source>
        <dbReference type="EMBL" id="KGM92423.1"/>
    </source>
</evidence>
<dbReference type="EMBL" id="KN275958">
    <property type="protein sequence ID" value="KGM92423.1"/>
    <property type="molecule type" value="Genomic_DNA"/>
</dbReference>
<dbReference type="VEuPathDB" id="FungiDB:PADG_11238"/>